<protein>
    <submittedName>
        <fullName evidence="1">Uncharacterized protein</fullName>
    </submittedName>
</protein>
<dbReference type="AlphaFoldDB" id="A0A2M7BWT2"/>
<dbReference type="Proteomes" id="UP000230673">
    <property type="component" value="Unassembled WGS sequence"/>
</dbReference>
<sequence>MSWQEQLNLNPGLFGDDWPSPETPEFWEEAFYDQEVDGILADQVPKLFNNSPEVQKALATCYIWINSMAIVINDDAIGETLKNPDLLSPSSISLIFHDPMTGYILEQIGIAFPSASEPFHSYLEKQPDIKNKLKNLSPEMRDVTWYAFWGTFDSLLQRSNSEFVTNKPEALLKKDAVAFMQEKLGLKPPKIIGK</sequence>
<reference evidence="2" key="1">
    <citation type="submission" date="2017-09" db="EMBL/GenBank/DDBJ databases">
        <title>Depth-based differentiation of microbial function through sediment-hosted aquifers and enrichment of novel symbionts in the deep terrestrial subsurface.</title>
        <authorList>
            <person name="Probst A.J."/>
            <person name="Ladd B."/>
            <person name="Jarett J.K."/>
            <person name="Geller-Mcgrath D.E."/>
            <person name="Sieber C.M.K."/>
            <person name="Emerson J.B."/>
            <person name="Anantharaman K."/>
            <person name="Thomas B.C."/>
            <person name="Malmstrom R."/>
            <person name="Stieglmeier M."/>
            <person name="Klingl A."/>
            <person name="Woyke T."/>
            <person name="Ryan C.M."/>
            <person name="Banfield J.F."/>
        </authorList>
    </citation>
    <scope>NUCLEOTIDE SEQUENCE [LARGE SCALE GENOMIC DNA]</scope>
</reference>
<dbReference type="EMBL" id="PEUY01000033">
    <property type="protein sequence ID" value="PIV11022.1"/>
    <property type="molecule type" value="Genomic_DNA"/>
</dbReference>
<evidence type="ECO:0000313" key="2">
    <source>
        <dbReference type="Proteomes" id="UP000230673"/>
    </source>
</evidence>
<evidence type="ECO:0000313" key="1">
    <source>
        <dbReference type="EMBL" id="PIV11022.1"/>
    </source>
</evidence>
<gene>
    <name evidence="1" type="ORF">COS50_02400</name>
</gene>
<name>A0A2M7BWT2_9BACT</name>
<proteinExistence type="predicted"/>
<comment type="caution">
    <text evidence="1">The sequence shown here is derived from an EMBL/GenBank/DDBJ whole genome shotgun (WGS) entry which is preliminary data.</text>
</comment>
<accession>A0A2M7BWT2</accession>
<organism evidence="1 2">
    <name type="scientific">Candidatus Roizmanbacteria bacterium CG03_land_8_20_14_0_80_35_26</name>
    <dbReference type="NCBI Taxonomy" id="1974845"/>
    <lineage>
        <taxon>Bacteria</taxon>
        <taxon>Candidatus Roizmaniibacteriota</taxon>
    </lineage>
</organism>